<dbReference type="Pfam" id="PF14352">
    <property type="entry name" value="DUF4402"/>
    <property type="match status" value="1"/>
</dbReference>
<keyword evidence="1" id="KW-0732">Signal</keyword>
<gene>
    <name evidence="2" type="ORF">HYS17_01120</name>
</gene>
<evidence type="ECO:0000313" key="2">
    <source>
        <dbReference type="EMBL" id="QQG36424.1"/>
    </source>
</evidence>
<dbReference type="Proteomes" id="UP000595362">
    <property type="component" value="Chromosome"/>
</dbReference>
<proteinExistence type="predicted"/>
<evidence type="ECO:0000313" key="3">
    <source>
        <dbReference type="Proteomes" id="UP000595362"/>
    </source>
</evidence>
<dbReference type="AlphaFoldDB" id="A0A7T5UGM5"/>
<protein>
    <submittedName>
        <fullName evidence="2">DUF4402 domain-containing protein</fullName>
    </submittedName>
</protein>
<organism evidence="2 3">
    <name type="scientific">Micavibrio aeruginosavorus</name>
    <dbReference type="NCBI Taxonomy" id="349221"/>
    <lineage>
        <taxon>Bacteria</taxon>
        <taxon>Pseudomonadati</taxon>
        <taxon>Bdellovibrionota</taxon>
        <taxon>Bdellovibrionia</taxon>
        <taxon>Bdellovibrionales</taxon>
        <taxon>Pseudobdellovibrionaceae</taxon>
        <taxon>Micavibrio</taxon>
    </lineage>
</organism>
<dbReference type="EMBL" id="CP066681">
    <property type="protein sequence ID" value="QQG36424.1"/>
    <property type="molecule type" value="Genomic_DNA"/>
</dbReference>
<accession>A0A7T5UGM5</accession>
<reference evidence="2 3" key="1">
    <citation type="submission" date="2020-07" db="EMBL/GenBank/DDBJ databases">
        <title>Huge and variable diversity of episymbiotic CPR bacteria and DPANN archaea in groundwater ecosystems.</title>
        <authorList>
            <person name="He C.Y."/>
            <person name="Keren R."/>
            <person name="Whittaker M."/>
            <person name="Farag I.F."/>
            <person name="Doudna J."/>
            <person name="Cate J.H.D."/>
            <person name="Banfield J.F."/>
        </authorList>
    </citation>
    <scope>NUCLEOTIDE SEQUENCE [LARGE SCALE GENOMIC DNA]</scope>
    <source>
        <strain evidence="2">NC_groundwater_70_Ag_B-0.1um_54_66</strain>
    </source>
</reference>
<feature type="signal peptide" evidence="1">
    <location>
        <begin position="1"/>
        <end position="34"/>
    </location>
</feature>
<evidence type="ECO:0000256" key="1">
    <source>
        <dbReference type="SAM" id="SignalP"/>
    </source>
</evidence>
<feature type="chain" id="PRO_5032506027" evidence="1">
    <location>
        <begin position="35"/>
        <end position="172"/>
    </location>
</feature>
<name>A0A7T5UGM5_9BACT</name>
<sequence>MKPNYKTQDKRKQRRLMVALSVLTVSAMSTQRQAWGATLACTPIDFGTFAPCPTTAGTVTVSPAGTTTPAPGCLTQLGAGKRAQCLLTGETGSIVITAASPVTLNSGGDSMTVNNFLFSADTPPIASVPTLSVTIGSSSPVLNFYVGATLNISAAQAGGSYTGTYTITTNNP</sequence>
<dbReference type="InterPro" id="IPR025514">
    <property type="entry name" value="DUF4402"/>
</dbReference>